<evidence type="ECO:0000313" key="1">
    <source>
        <dbReference type="EMBL" id="CAI9970932.1"/>
    </source>
</evidence>
<dbReference type="Proteomes" id="UP001642409">
    <property type="component" value="Unassembled WGS sequence"/>
</dbReference>
<gene>
    <name evidence="2" type="ORF">HINF_LOCUS35296</name>
    <name evidence="1" type="ORF">HINF_LOCUS58577</name>
</gene>
<reference evidence="1" key="1">
    <citation type="submission" date="2023-06" db="EMBL/GenBank/DDBJ databases">
        <authorList>
            <person name="Kurt Z."/>
        </authorList>
    </citation>
    <scope>NUCLEOTIDE SEQUENCE</scope>
</reference>
<sequence>MFQLVQTPDSILQQQQTTLNTTEKRVDYTEQEKKIAALRLSRLGEQHYEEEREIQMKYLKVVIPSVSTAKDNKKWIWKKLISLTLILDWNSIQQIRFVGRRRLENFKQAKQRLNNQSDFIARRDLCQQISVF</sequence>
<dbReference type="AlphaFoldDB" id="A0AA86V029"/>
<name>A0AA86V029_9EUKA</name>
<dbReference type="EMBL" id="CATOUU010001084">
    <property type="protein sequence ID" value="CAI9970932.1"/>
    <property type="molecule type" value="Genomic_DNA"/>
</dbReference>
<proteinExistence type="predicted"/>
<reference evidence="2 3" key="2">
    <citation type="submission" date="2024-07" db="EMBL/GenBank/DDBJ databases">
        <authorList>
            <person name="Akdeniz Z."/>
        </authorList>
    </citation>
    <scope>NUCLEOTIDE SEQUENCE [LARGE SCALE GENOMIC DNA]</scope>
</reference>
<keyword evidence="3" id="KW-1185">Reference proteome</keyword>
<comment type="caution">
    <text evidence="1">The sequence shown here is derived from an EMBL/GenBank/DDBJ whole genome shotgun (WGS) entry which is preliminary data.</text>
</comment>
<dbReference type="EMBL" id="CAXDID020000127">
    <property type="protein sequence ID" value="CAL6034114.1"/>
    <property type="molecule type" value="Genomic_DNA"/>
</dbReference>
<protein>
    <submittedName>
        <fullName evidence="2">Hypothetical_protein</fullName>
    </submittedName>
</protein>
<evidence type="ECO:0000313" key="2">
    <source>
        <dbReference type="EMBL" id="CAL6034114.1"/>
    </source>
</evidence>
<evidence type="ECO:0000313" key="3">
    <source>
        <dbReference type="Proteomes" id="UP001642409"/>
    </source>
</evidence>
<accession>A0AA86V029</accession>
<organism evidence="1">
    <name type="scientific">Hexamita inflata</name>
    <dbReference type="NCBI Taxonomy" id="28002"/>
    <lineage>
        <taxon>Eukaryota</taxon>
        <taxon>Metamonada</taxon>
        <taxon>Diplomonadida</taxon>
        <taxon>Hexamitidae</taxon>
        <taxon>Hexamitinae</taxon>
        <taxon>Hexamita</taxon>
    </lineage>
</organism>